<evidence type="ECO:0000313" key="8">
    <source>
        <dbReference type="EMBL" id="KAF2179947.1"/>
    </source>
</evidence>
<dbReference type="PANTHER" id="PTHR46300">
    <property type="entry name" value="P450, PUTATIVE (EUROFUNG)-RELATED-RELATED"/>
    <property type="match status" value="1"/>
</dbReference>
<dbReference type="EMBL" id="ML994661">
    <property type="protein sequence ID" value="KAF2179947.1"/>
    <property type="molecule type" value="Genomic_DNA"/>
</dbReference>
<dbReference type="PROSITE" id="PS00086">
    <property type="entry name" value="CYTOCHROME_P450"/>
    <property type="match status" value="1"/>
</dbReference>
<dbReference type="OrthoDB" id="1470350at2759"/>
<gene>
    <name evidence="8" type="ORF">K469DRAFT_741396</name>
</gene>
<feature type="chain" id="PRO_5025515333" evidence="7">
    <location>
        <begin position="28"/>
        <end position="526"/>
    </location>
</feature>
<keyword evidence="2 5" id="KW-0479">Metal-binding</keyword>
<dbReference type="PANTHER" id="PTHR46300:SF8">
    <property type="entry name" value="CYTOCHROME P450 2E1"/>
    <property type="match status" value="1"/>
</dbReference>
<evidence type="ECO:0000313" key="9">
    <source>
        <dbReference type="Proteomes" id="UP000800200"/>
    </source>
</evidence>
<evidence type="ECO:0000256" key="4">
    <source>
        <dbReference type="ARBA" id="ARBA00023004"/>
    </source>
</evidence>
<dbReference type="PRINTS" id="PR00463">
    <property type="entry name" value="EP450I"/>
</dbReference>
<feature type="signal peptide" evidence="7">
    <location>
        <begin position="1"/>
        <end position="27"/>
    </location>
</feature>
<sequence>MSSAILVLAATLVVALFVISLLSGTKRLPPNTRYPPGPPGKPIVGNLLDIPTQHSWLKFKEWSDQYGPLIRLNLAGKVHYIASTEKIANDLLRERGTLYSSREQSPAAAQLLSDNLRPLLLPYNDVWRNGRKFTHYVTNTTVANSYHSTQILESTRMLRDLIRSPKEYEHWFERYASGLIFRLAFGKTIKTGNEELVGRILKIVHAVERVASPGAYLVDSFPSLMYLPRFVAPFKRELTQLHEQELMLFRGLMEDVREELRNGKAPECWERTFIERQSEFNLTTDQGAYVVGTLFEAGSGTTAAAMMSFILAMIHFPAWLAKLQQEVDYVCGRTRLPNFEDVPNLPNVRAVVKETLRWRPVTAGGAPHQLVKDDVYHDYFIPAGANVHANQWAIHRDPGLYPDPESFNPNRWLDPSFPTYKSPLSVYPNLHNYSAFGFGRRICPGQNIAERSLNILTARIAWACDIAKARDWEGKEVEVPLYDYTTGFNVQPRPFPFDLKVRSQDRLQVIDDELERVMRDDPLKGR</sequence>
<dbReference type="SUPFAM" id="SSF48264">
    <property type="entry name" value="Cytochrome P450"/>
    <property type="match status" value="1"/>
</dbReference>
<dbReference type="InterPro" id="IPR050364">
    <property type="entry name" value="Cytochrome_P450_fung"/>
</dbReference>
<organism evidence="8 9">
    <name type="scientific">Zopfia rhizophila CBS 207.26</name>
    <dbReference type="NCBI Taxonomy" id="1314779"/>
    <lineage>
        <taxon>Eukaryota</taxon>
        <taxon>Fungi</taxon>
        <taxon>Dikarya</taxon>
        <taxon>Ascomycota</taxon>
        <taxon>Pezizomycotina</taxon>
        <taxon>Dothideomycetes</taxon>
        <taxon>Dothideomycetes incertae sedis</taxon>
        <taxon>Zopfiaceae</taxon>
        <taxon>Zopfia</taxon>
    </lineage>
</organism>
<dbReference type="AlphaFoldDB" id="A0A6A6DK99"/>
<dbReference type="InterPro" id="IPR036396">
    <property type="entry name" value="Cyt_P450_sf"/>
</dbReference>
<evidence type="ECO:0000256" key="5">
    <source>
        <dbReference type="PIRSR" id="PIRSR602401-1"/>
    </source>
</evidence>
<keyword evidence="3 6" id="KW-0560">Oxidoreductase</keyword>
<proteinExistence type="inferred from homology"/>
<dbReference type="CDD" id="cd11065">
    <property type="entry name" value="CYP64-like"/>
    <property type="match status" value="1"/>
</dbReference>
<keyword evidence="6" id="KW-0503">Monooxygenase</keyword>
<dbReference type="GO" id="GO:0020037">
    <property type="term" value="F:heme binding"/>
    <property type="evidence" value="ECO:0007669"/>
    <property type="project" value="InterPro"/>
</dbReference>
<protein>
    <submittedName>
        <fullName evidence="8">Cytochrome P450</fullName>
    </submittedName>
</protein>
<reference evidence="8" key="1">
    <citation type="journal article" date="2020" name="Stud. Mycol.">
        <title>101 Dothideomycetes genomes: a test case for predicting lifestyles and emergence of pathogens.</title>
        <authorList>
            <person name="Haridas S."/>
            <person name="Albert R."/>
            <person name="Binder M."/>
            <person name="Bloem J."/>
            <person name="Labutti K."/>
            <person name="Salamov A."/>
            <person name="Andreopoulos B."/>
            <person name="Baker S."/>
            <person name="Barry K."/>
            <person name="Bills G."/>
            <person name="Bluhm B."/>
            <person name="Cannon C."/>
            <person name="Castanera R."/>
            <person name="Culley D."/>
            <person name="Daum C."/>
            <person name="Ezra D."/>
            <person name="Gonzalez J."/>
            <person name="Henrissat B."/>
            <person name="Kuo A."/>
            <person name="Liang C."/>
            <person name="Lipzen A."/>
            <person name="Lutzoni F."/>
            <person name="Magnuson J."/>
            <person name="Mondo S."/>
            <person name="Nolan M."/>
            <person name="Ohm R."/>
            <person name="Pangilinan J."/>
            <person name="Park H.-J."/>
            <person name="Ramirez L."/>
            <person name="Alfaro M."/>
            <person name="Sun H."/>
            <person name="Tritt A."/>
            <person name="Yoshinaga Y."/>
            <person name="Zwiers L.-H."/>
            <person name="Turgeon B."/>
            <person name="Goodwin S."/>
            <person name="Spatafora J."/>
            <person name="Crous P."/>
            <person name="Grigoriev I."/>
        </authorList>
    </citation>
    <scope>NUCLEOTIDE SEQUENCE</scope>
    <source>
        <strain evidence="8">CBS 207.26</strain>
    </source>
</reference>
<dbReference type="Gene3D" id="1.10.630.10">
    <property type="entry name" value="Cytochrome P450"/>
    <property type="match status" value="1"/>
</dbReference>
<keyword evidence="4 5" id="KW-0408">Iron</keyword>
<accession>A0A6A6DK99</accession>
<keyword evidence="9" id="KW-1185">Reference proteome</keyword>
<keyword evidence="5 6" id="KW-0349">Heme</keyword>
<dbReference type="GO" id="GO:0004497">
    <property type="term" value="F:monooxygenase activity"/>
    <property type="evidence" value="ECO:0007669"/>
    <property type="project" value="UniProtKB-KW"/>
</dbReference>
<evidence type="ECO:0000256" key="6">
    <source>
        <dbReference type="RuleBase" id="RU000461"/>
    </source>
</evidence>
<comment type="cofactor">
    <cofactor evidence="5">
        <name>heme</name>
        <dbReference type="ChEBI" id="CHEBI:30413"/>
    </cofactor>
</comment>
<dbReference type="InterPro" id="IPR001128">
    <property type="entry name" value="Cyt_P450"/>
</dbReference>
<dbReference type="GO" id="GO:0016705">
    <property type="term" value="F:oxidoreductase activity, acting on paired donors, with incorporation or reduction of molecular oxygen"/>
    <property type="evidence" value="ECO:0007669"/>
    <property type="project" value="InterPro"/>
</dbReference>
<feature type="binding site" description="axial binding residue" evidence="5">
    <location>
        <position position="443"/>
    </location>
    <ligand>
        <name>heme</name>
        <dbReference type="ChEBI" id="CHEBI:30413"/>
    </ligand>
    <ligandPart>
        <name>Fe</name>
        <dbReference type="ChEBI" id="CHEBI:18248"/>
    </ligandPart>
</feature>
<comment type="similarity">
    <text evidence="1 6">Belongs to the cytochrome P450 family.</text>
</comment>
<dbReference type="InterPro" id="IPR017972">
    <property type="entry name" value="Cyt_P450_CS"/>
</dbReference>
<dbReference type="PRINTS" id="PR00385">
    <property type="entry name" value="P450"/>
</dbReference>
<evidence type="ECO:0000256" key="7">
    <source>
        <dbReference type="SAM" id="SignalP"/>
    </source>
</evidence>
<evidence type="ECO:0000256" key="1">
    <source>
        <dbReference type="ARBA" id="ARBA00010617"/>
    </source>
</evidence>
<dbReference type="Pfam" id="PF00067">
    <property type="entry name" value="p450"/>
    <property type="match status" value="1"/>
</dbReference>
<evidence type="ECO:0000256" key="3">
    <source>
        <dbReference type="ARBA" id="ARBA00023002"/>
    </source>
</evidence>
<dbReference type="InterPro" id="IPR002401">
    <property type="entry name" value="Cyt_P450_E_grp-I"/>
</dbReference>
<keyword evidence="7" id="KW-0732">Signal</keyword>
<dbReference type="Proteomes" id="UP000800200">
    <property type="component" value="Unassembled WGS sequence"/>
</dbReference>
<dbReference type="GO" id="GO:0005506">
    <property type="term" value="F:iron ion binding"/>
    <property type="evidence" value="ECO:0007669"/>
    <property type="project" value="InterPro"/>
</dbReference>
<name>A0A6A6DK99_9PEZI</name>
<evidence type="ECO:0000256" key="2">
    <source>
        <dbReference type="ARBA" id="ARBA00022723"/>
    </source>
</evidence>